<dbReference type="InterPro" id="IPR050900">
    <property type="entry name" value="Transposase_IS3/IS150/IS904"/>
</dbReference>
<sequence>MRASLAVEAISAAHRAGMVAGNAVMHIDRRPQCHSKLYRNVLRCLEIRQSNGRTGSCLDGAAAESFFATIEAEIGVAFWPDRASGRRDIENWIRSYNERRPHSALGYRTPHWATAL</sequence>
<dbReference type="InterPro" id="IPR001584">
    <property type="entry name" value="Integrase_cat-core"/>
</dbReference>
<evidence type="ECO:0000313" key="2">
    <source>
        <dbReference type="EMBL" id="MBR7832218.1"/>
    </source>
</evidence>
<dbReference type="Pfam" id="PF13683">
    <property type="entry name" value="rve_3"/>
    <property type="match status" value="1"/>
</dbReference>
<name>A0A941EKV4_9ACTN</name>
<evidence type="ECO:0000313" key="3">
    <source>
        <dbReference type="Proteomes" id="UP000675781"/>
    </source>
</evidence>
<dbReference type="RefSeq" id="WP_212526754.1">
    <property type="nucleotide sequence ID" value="NZ_JAGSOG010000008.1"/>
</dbReference>
<feature type="domain" description="Integrase catalytic" evidence="1">
    <location>
        <begin position="46"/>
        <end position="110"/>
    </location>
</feature>
<dbReference type="SUPFAM" id="SSF53098">
    <property type="entry name" value="Ribonuclease H-like"/>
    <property type="match status" value="1"/>
</dbReference>
<dbReference type="GO" id="GO:0003676">
    <property type="term" value="F:nucleic acid binding"/>
    <property type="evidence" value="ECO:0007669"/>
    <property type="project" value="InterPro"/>
</dbReference>
<dbReference type="GO" id="GO:0015074">
    <property type="term" value="P:DNA integration"/>
    <property type="evidence" value="ECO:0007669"/>
    <property type="project" value="InterPro"/>
</dbReference>
<dbReference type="Gene3D" id="3.30.420.10">
    <property type="entry name" value="Ribonuclease H-like superfamily/Ribonuclease H"/>
    <property type="match status" value="1"/>
</dbReference>
<proteinExistence type="predicted"/>
<organism evidence="2 3">
    <name type="scientific">Actinospica durhamensis</name>
    <dbReference type="NCBI Taxonomy" id="1508375"/>
    <lineage>
        <taxon>Bacteria</taxon>
        <taxon>Bacillati</taxon>
        <taxon>Actinomycetota</taxon>
        <taxon>Actinomycetes</taxon>
        <taxon>Catenulisporales</taxon>
        <taxon>Actinospicaceae</taxon>
        <taxon>Actinospica</taxon>
    </lineage>
</organism>
<evidence type="ECO:0000259" key="1">
    <source>
        <dbReference type="Pfam" id="PF13683"/>
    </source>
</evidence>
<dbReference type="PANTHER" id="PTHR46889:SF4">
    <property type="entry name" value="TRANSPOSASE INSO FOR INSERTION SEQUENCE ELEMENT IS911B-RELATED"/>
    <property type="match status" value="1"/>
</dbReference>
<dbReference type="PANTHER" id="PTHR46889">
    <property type="entry name" value="TRANSPOSASE INSF FOR INSERTION SEQUENCE IS3B-RELATED"/>
    <property type="match status" value="1"/>
</dbReference>
<gene>
    <name evidence="2" type="ORF">KDL01_03045</name>
</gene>
<dbReference type="EMBL" id="JAGSOG010000008">
    <property type="protein sequence ID" value="MBR7832218.1"/>
    <property type="molecule type" value="Genomic_DNA"/>
</dbReference>
<keyword evidence="3" id="KW-1185">Reference proteome</keyword>
<reference evidence="2" key="1">
    <citation type="submission" date="2021-04" db="EMBL/GenBank/DDBJ databases">
        <title>Genome based classification of Actinospica acidithermotolerans sp. nov., an actinobacterium isolated from an Indonesian hot spring.</title>
        <authorList>
            <person name="Kusuma A.B."/>
            <person name="Putra K.E."/>
            <person name="Nafisah S."/>
            <person name="Loh J."/>
            <person name="Nouioui I."/>
            <person name="Goodfellow M."/>
        </authorList>
    </citation>
    <scope>NUCLEOTIDE SEQUENCE</scope>
    <source>
        <strain evidence="2">CSCA 57</strain>
    </source>
</reference>
<protein>
    <submittedName>
        <fullName evidence="2">Integrase core domain-containing protein</fullName>
    </submittedName>
</protein>
<dbReference type="AlphaFoldDB" id="A0A941EKV4"/>
<dbReference type="Proteomes" id="UP000675781">
    <property type="component" value="Unassembled WGS sequence"/>
</dbReference>
<accession>A0A941EKV4</accession>
<dbReference type="InterPro" id="IPR012337">
    <property type="entry name" value="RNaseH-like_sf"/>
</dbReference>
<dbReference type="InterPro" id="IPR036397">
    <property type="entry name" value="RNaseH_sf"/>
</dbReference>
<comment type="caution">
    <text evidence="2">The sequence shown here is derived from an EMBL/GenBank/DDBJ whole genome shotgun (WGS) entry which is preliminary data.</text>
</comment>